<keyword evidence="3" id="KW-0732">Signal</keyword>
<comment type="caution">
    <text evidence="5">The sequence shown here is derived from an EMBL/GenBank/DDBJ whole genome shotgun (WGS) entry which is preliminary data.</text>
</comment>
<keyword evidence="6" id="KW-1185">Reference proteome</keyword>
<dbReference type="PANTHER" id="PTHR30024:SF47">
    <property type="entry name" value="TAURINE-BINDING PERIPLASMIC PROTEIN"/>
    <property type="match status" value="1"/>
</dbReference>
<dbReference type="Pfam" id="PF13379">
    <property type="entry name" value="NMT1_2"/>
    <property type="match status" value="1"/>
</dbReference>
<comment type="similarity">
    <text evidence="2">Belongs to the bacterial solute-binding protein SsuA/TauA family.</text>
</comment>
<evidence type="ECO:0000313" key="6">
    <source>
        <dbReference type="Proteomes" id="UP000621799"/>
    </source>
</evidence>
<evidence type="ECO:0000313" key="5">
    <source>
        <dbReference type="EMBL" id="MBE9040071.1"/>
    </source>
</evidence>
<dbReference type="GO" id="GO:0042597">
    <property type="term" value="C:periplasmic space"/>
    <property type="evidence" value="ECO:0007669"/>
    <property type="project" value="UniProtKB-SubCell"/>
</dbReference>
<protein>
    <submittedName>
        <fullName evidence="5">ABC transporter substrate-binding protein</fullName>
    </submittedName>
</protein>
<dbReference type="SUPFAM" id="SSF53850">
    <property type="entry name" value="Periplasmic binding protein-like II"/>
    <property type="match status" value="1"/>
</dbReference>
<evidence type="ECO:0000256" key="2">
    <source>
        <dbReference type="ARBA" id="ARBA00010742"/>
    </source>
</evidence>
<dbReference type="AlphaFoldDB" id="A0A928VTX0"/>
<keyword evidence="4" id="KW-1133">Transmembrane helix</keyword>
<organism evidence="5 6">
    <name type="scientific">Zarconia navalis LEGE 11467</name>
    <dbReference type="NCBI Taxonomy" id="1828826"/>
    <lineage>
        <taxon>Bacteria</taxon>
        <taxon>Bacillati</taxon>
        <taxon>Cyanobacteriota</taxon>
        <taxon>Cyanophyceae</taxon>
        <taxon>Oscillatoriophycideae</taxon>
        <taxon>Oscillatoriales</taxon>
        <taxon>Oscillatoriales incertae sedis</taxon>
        <taxon>Zarconia</taxon>
        <taxon>Zarconia navalis</taxon>
    </lineage>
</organism>
<dbReference type="EMBL" id="JADEXN010000053">
    <property type="protein sequence ID" value="MBE9040071.1"/>
    <property type="molecule type" value="Genomic_DNA"/>
</dbReference>
<name>A0A928VTX0_9CYAN</name>
<reference evidence="5" key="1">
    <citation type="submission" date="2020-10" db="EMBL/GenBank/DDBJ databases">
        <authorList>
            <person name="Castelo-Branco R."/>
            <person name="Eusebio N."/>
            <person name="Adriana R."/>
            <person name="Vieira A."/>
            <person name="Brugerolle De Fraissinette N."/>
            <person name="Rezende De Castro R."/>
            <person name="Schneider M.P."/>
            <person name="Vasconcelos V."/>
            <person name="Leao P.N."/>
        </authorList>
    </citation>
    <scope>NUCLEOTIDE SEQUENCE</scope>
    <source>
        <strain evidence="5">LEGE 11467</strain>
    </source>
</reference>
<dbReference type="Proteomes" id="UP000621799">
    <property type="component" value="Unassembled WGS sequence"/>
</dbReference>
<dbReference type="PANTHER" id="PTHR30024">
    <property type="entry name" value="ALIPHATIC SULFONATES-BINDING PROTEIN-RELATED"/>
    <property type="match status" value="1"/>
</dbReference>
<evidence type="ECO:0000256" key="1">
    <source>
        <dbReference type="ARBA" id="ARBA00004418"/>
    </source>
</evidence>
<keyword evidence="4" id="KW-0812">Transmembrane</keyword>
<accession>A0A928VTX0</accession>
<keyword evidence="4" id="KW-0472">Membrane</keyword>
<evidence type="ECO:0000256" key="4">
    <source>
        <dbReference type="SAM" id="Phobius"/>
    </source>
</evidence>
<comment type="subcellular location">
    <subcellularLocation>
        <location evidence="1">Periplasm</location>
    </subcellularLocation>
</comment>
<proteinExistence type="inferred from homology"/>
<dbReference type="RefSeq" id="WP_264320330.1">
    <property type="nucleotide sequence ID" value="NZ_JADEXN010000053.1"/>
</dbReference>
<gene>
    <name evidence="5" type="ORF">IQ235_04600</name>
</gene>
<sequence length="352" mass="39093">MSYSTPATCSGKIALNRTFNTRSLLSRFGFFTIGLLLVLLLNGCNTYFNREPQTLKVGMNRWPGFDVVLYAQEAGLFEKRGLNVELSVFENSQDATRAMIRGNLDAAFVPLWDVMQADPGNDRPAYVLVTNISAGADGIVAQPGIESVKDLRGKKVGAQLGTIDHLILLEALKLNQIDPGSVQIENLSNETTVQWMKEGRLDAAVVWEPLLSDTASAIGGNIIYTTEEVDSLVIDGLAVRSSFIEENRASLTQFILTWFDLMEAVETQPETVFASAAKQLGQNPEDFKSDYSGLKKGDIVMNRRMFESQGRLWKATQQIADWLREDTRHGRIIREDVEINAEPVTAAIDLWK</sequence>
<dbReference type="Gene3D" id="3.40.190.10">
    <property type="entry name" value="Periplasmic binding protein-like II"/>
    <property type="match status" value="2"/>
</dbReference>
<evidence type="ECO:0000256" key="3">
    <source>
        <dbReference type="ARBA" id="ARBA00022729"/>
    </source>
</evidence>
<feature type="transmembrane region" description="Helical" evidence="4">
    <location>
        <begin position="28"/>
        <end position="48"/>
    </location>
</feature>